<dbReference type="AlphaFoldDB" id="A0A1X0IM99"/>
<evidence type="ECO:0000256" key="1">
    <source>
        <dbReference type="ARBA" id="ARBA00004651"/>
    </source>
</evidence>
<dbReference type="InterPro" id="IPR018584">
    <property type="entry name" value="GT87"/>
</dbReference>
<sequence length="474" mass="50104">MLMRRLVAGAASHSERTILLSTVLLASAVSAVVGYVLMQYFAVDVPSSIISGIPEDCYIGGAVSIGRHCFTDHATASLVGMQPNPFDYQYFLPQLDRPATGNYPAAAYIPHLVFELPARWLGVPAVGLVGYLIALTIAVMSAAIWAARTARGLDWAVIIVALGAAAIPAWAAVDTGNSAGFLVPIGLVFLVALRRQRWALVAVMVILATLVKPQFVVLGVVLLAARQWKWSGIAFGGAAAASIAAFALWPRDFPRTIVQSIDGLIGYGNQGGGPQNASFGTFFQLIAVSVKFFHTGVVPDDRYFSGVRSLIAYGTLVVIVAAVLVVGRRIPPVMAGVVLLPTAALFPPAVNIYYLVFVLPIAAIVVRDPDGPPGSGIFDQFAAGGDRRRAPGICVSLAVAFSIAHLPLAISRPAEFPIYAQFGARGITGYTPMVGTTMVFMGFWWLVTCIVILASYARRAGQVTAGAETFDSPP</sequence>
<keyword evidence="4 8" id="KW-0812">Transmembrane</keyword>
<feature type="transmembrane region" description="Helical" evidence="8">
    <location>
        <begin position="230"/>
        <end position="249"/>
    </location>
</feature>
<keyword evidence="5 8" id="KW-1133">Transmembrane helix</keyword>
<accession>A0A1X0IM99</accession>
<evidence type="ECO:0000256" key="4">
    <source>
        <dbReference type="ARBA" id="ARBA00022692"/>
    </source>
</evidence>
<evidence type="ECO:0000313" key="9">
    <source>
        <dbReference type="EMBL" id="ORB49244.1"/>
    </source>
</evidence>
<feature type="transmembrane region" description="Helical" evidence="8">
    <location>
        <begin position="310"/>
        <end position="330"/>
    </location>
</feature>
<comment type="similarity">
    <text evidence="7">Belongs to the glycosyltransferase 87 family.</text>
</comment>
<evidence type="ECO:0000313" key="10">
    <source>
        <dbReference type="Proteomes" id="UP000192534"/>
    </source>
</evidence>
<keyword evidence="2" id="KW-1003">Cell membrane</keyword>
<feature type="transmembrane region" description="Helical" evidence="8">
    <location>
        <begin position="177"/>
        <end position="193"/>
    </location>
</feature>
<proteinExistence type="inferred from homology"/>
<evidence type="ECO:0000256" key="2">
    <source>
        <dbReference type="ARBA" id="ARBA00022475"/>
    </source>
</evidence>
<dbReference type="Pfam" id="PF09594">
    <property type="entry name" value="GT87"/>
    <property type="match status" value="1"/>
</dbReference>
<evidence type="ECO:0000256" key="5">
    <source>
        <dbReference type="ARBA" id="ARBA00022989"/>
    </source>
</evidence>
<dbReference type="GO" id="GO:0005886">
    <property type="term" value="C:plasma membrane"/>
    <property type="evidence" value="ECO:0007669"/>
    <property type="project" value="UniProtKB-SubCell"/>
</dbReference>
<dbReference type="Proteomes" id="UP000192534">
    <property type="component" value="Unassembled WGS sequence"/>
</dbReference>
<feature type="transmembrane region" description="Helical" evidence="8">
    <location>
        <begin position="153"/>
        <end position="171"/>
    </location>
</feature>
<feature type="transmembrane region" description="Helical" evidence="8">
    <location>
        <begin position="200"/>
        <end position="224"/>
    </location>
</feature>
<comment type="caution">
    <text evidence="9">The sequence shown here is derived from an EMBL/GenBank/DDBJ whole genome shotgun (WGS) entry which is preliminary data.</text>
</comment>
<feature type="transmembrane region" description="Helical" evidence="8">
    <location>
        <begin position="120"/>
        <end position="146"/>
    </location>
</feature>
<evidence type="ECO:0000256" key="3">
    <source>
        <dbReference type="ARBA" id="ARBA00022679"/>
    </source>
</evidence>
<evidence type="ECO:0000256" key="8">
    <source>
        <dbReference type="SAM" id="Phobius"/>
    </source>
</evidence>
<evidence type="ECO:0008006" key="11">
    <source>
        <dbReference type="Google" id="ProtNLM"/>
    </source>
</evidence>
<feature type="transmembrane region" description="Helical" evidence="8">
    <location>
        <begin position="430"/>
        <end position="454"/>
    </location>
</feature>
<gene>
    <name evidence="9" type="ORF">BST42_23635</name>
</gene>
<protein>
    <recommendedName>
        <fullName evidence="11">DUF2029 domain-containing protein</fullName>
    </recommendedName>
</protein>
<comment type="subcellular location">
    <subcellularLocation>
        <location evidence="1">Cell membrane</location>
        <topology evidence="1">Multi-pass membrane protein</topology>
    </subcellularLocation>
</comment>
<keyword evidence="6 8" id="KW-0472">Membrane</keyword>
<evidence type="ECO:0000256" key="6">
    <source>
        <dbReference type="ARBA" id="ARBA00023136"/>
    </source>
</evidence>
<reference evidence="9 10" key="1">
    <citation type="submission" date="2016-12" db="EMBL/GenBank/DDBJ databases">
        <title>The new phylogeny of genus Mycobacterium.</title>
        <authorList>
            <person name="Tortoli E."/>
            <person name="Trovato A."/>
            <person name="Cirillo D.M."/>
        </authorList>
    </citation>
    <scope>NUCLEOTIDE SEQUENCE [LARGE SCALE GENOMIC DNA]</scope>
    <source>
        <strain evidence="9 10">DSM 44223</strain>
    </source>
</reference>
<evidence type="ECO:0000256" key="7">
    <source>
        <dbReference type="ARBA" id="ARBA00024033"/>
    </source>
</evidence>
<dbReference type="GO" id="GO:0016758">
    <property type="term" value="F:hexosyltransferase activity"/>
    <property type="evidence" value="ECO:0007669"/>
    <property type="project" value="InterPro"/>
</dbReference>
<dbReference type="EMBL" id="MVIH01000015">
    <property type="protein sequence ID" value="ORB49244.1"/>
    <property type="molecule type" value="Genomic_DNA"/>
</dbReference>
<name>A0A1X0IM99_MYCRH</name>
<feature type="transmembrane region" description="Helical" evidence="8">
    <location>
        <begin position="390"/>
        <end position="410"/>
    </location>
</feature>
<keyword evidence="10" id="KW-1185">Reference proteome</keyword>
<keyword evidence="3" id="KW-0808">Transferase</keyword>
<organism evidence="9 10">
    <name type="scientific">Mycolicibacterium rhodesiae</name>
    <name type="common">Mycobacterium rhodesiae</name>
    <dbReference type="NCBI Taxonomy" id="36814"/>
    <lineage>
        <taxon>Bacteria</taxon>
        <taxon>Bacillati</taxon>
        <taxon>Actinomycetota</taxon>
        <taxon>Actinomycetes</taxon>
        <taxon>Mycobacteriales</taxon>
        <taxon>Mycobacteriaceae</taxon>
        <taxon>Mycolicibacterium</taxon>
    </lineage>
</organism>